<dbReference type="Pfam" id="PF01551">
    <property type="entry name" value="Peptidase_M23"/>
    <property type="match status" value="1"/>
</dbReference>
<keyword evidence="1" id="KW-0645">Protease</keyword>
<dbReference type="PANTHER" id="PTHR21666">
    <property type="entry name" value="PEPTIDASE-RELATED"/>
    <property type="match status" value="1"/>
</dbReference>
<evidence type="ECO:0000259" key="10">
    <source>
        <dbReference type="Pfam" id="PF01551"/>
    </source>
</evidence>
<feature type="active site" description="Proton donor/acceptor" evidence="6">
    <location>
        <position position="299"/>
    </location>
</feature>
<evidence type="ECO:0000256" key="1">
    <source>
        <dbReference type="ARBA" id="ARBA00022670"/>
    </source>
</evidence>
<dbReference type="Gene3D" id="2.70.70.10">
    <property type="entry name" value="Glucose Permease (Domain IIA)"/>
    <property type="match status" value="1"/>
</dbReference>
<dbReference type="Proteomes" id="UP000269041">
    <property type="component" value="Unassembled WGS sequence"/>
</dbReference>
<accession>A0A427U3U9</accession>
<organism evidence="11 12">
    <name type="scientific">Vibrio pectenicida</name>
    <dbReference type="NCBI Taxonomy" id="62763"/>
    <lineage>
        <taxon>Bacteria</taxon>
        <taxon>Pseudomonadati</taxon>
        <taxon>Pseudomonadota</taxon>
        <taxon>Gammaproteobacteria</taxon>
        <taxon>Vibrionales</taxon>
        <taxon>Vibrionaceae</taxon>
        <taxon>Vibrio</taxon>
    </lineage>
</organism>
<feature type="binding site" evidence="7">
    <location>
        <position position="215"/>
    </location>
    <ligand>
        <name>Zn(2+)</name>
        <dbReference type="ChEBI" id="CHEBI:29105"/>
    </ligand>
</feature>
<feature type="binding site" evidence="7">
    <location>
        <position position="301"/>
    </location>
    <ligand>
        <name>Zn(2+)</name>
        <dbReference type="ChEBI" id="CHEBI:29105"/>
    </ligand>
</feature>
<feature type="active site" description="Proton donor/acceptor" evidence="6">
    <location>
        <position position="260"/>
    </location>
</feature>
<comment type="caution">
    <text evidence="11">The sequence shown here is derived from an EMBL/GenBank/DDBJ whole genome shotgun (WGS) entry which is preliminary data.</text>
</comment>
<dbReference type="InterPro" id="IPR016047">
    <property type="entry name" value="M23ase_b-sheet_dom"/>
</dbReference>
<feature type="chain" id="PRO_5018982569" evidence="9">
    <location>
        <begin position="19"/>
        <end position="357"/>
    </location>
</feature>
<evidence type="ECO:0000256" key="9">
    <source>
        <dbReference type="SAM" id="SignalP"/>
    </source>
</evidence>
<protein>
    <submittedName>
        <fullName evidence="11">M23 family metallopeptidase</fullName>
    </submittedName>
</protein>
<sequence>MKALLQIVFLLWNTHSFAQSLMPPIDIVKIDQSIIESYAEAPFISEDNFVYRPIQHPFSMQTYFSDYSDWIVLEEDLLHWSGSMGVDPRIILTTLATTSGWSPESEATDSTVIDFKRDIKYLANLLSQLFYYAVDQNLSINQTVAYSILSSLDSNTSLSQWQSFYIEWFGEPISNQSKAESAQPNMQWPWRAGYNWIPNGPHSHTGSGFPLSSVDVSYDWPRWGGQTYSVTAAHDGYVSVFSRCQVRVTHPDGWATNYYHMDGIDIQDGEWVNKNQRIGRYASQKNVALCQGGSSTGPHLHFSVLFNGRFKSLQDLSLGPYRIDVGRYSYDNNCRYTWMTDSRVNNKQCFWSRIDNP</sequence>
<reference evidence="11 12" key="1">
    <citation type="submission" date="2018-12" db="EMBL/GenBank/DDBJ databases">
        <title>Genomic taxonomy of the Vibrionaceae family.</title>
        <authorList>
            <person name="Gomez-Gil B."/>
            <person name="Enciso-Ibarra K."/>
        </authorList>
    </citation>
    <scope>NUCLEOTIDE SEQUENCE [LARGE SCALE GENOMIC DNA]</scope>
    <source>
        <strain evidence="11 12">CAIM 594</strain>
    </source>
</reference>
<evidence type="ECO:0000256" key="8">
    <source>
        <dbReference type="PIRSR" id="PIRSR600841-3"/>
    </source>
</evidence>
<dbReference type="RefSeq" id="WP_125320941.1">
    <property type="nucleotide sequence ID" value="NZ_AP024889.1"/>
</dbReference>
<proteinExistence type="predicted"/>
<dbReference type="AlphaFoldDB" id="A0A427U3U9"/>
<dbReference type="InterPro" id="IPR011055">
    <property type="entry name" value="Dup_hybrid_motif"/>
</dbReference>
<dbReference type="GO" id="GO:0046872">
    <property type="term" value="F:metal ion binding"/>
    <property type="evidence" value="ECO:0007669"/>
    <property type="project" value="UniProtKB-KW"/>
</dbReference>
<feature type="domain" description="M23ase beta-sheet core" evidence="10">
    <location>
        <begin position="229"/>
        <end position="309"/>
    </location>
</feature>
<dbReference type="SUPFAM" id="SSF51261">
    <property type="entry name" value="Duplicated hybrid motif"/>
    <property type="match status" value="1"/>
</dbReference>
<evidence type="ECO:0000313" key="11">
    <source>
        <dbReference type="EMBL" id="RSD31381.1"/>
    </source>
</evidence>
<dbReference type="InterPro" id="IPR050570">
    <property type="entry name" value="Cell_wall_metabolism_enzyme"/>
</dbReference>
<evidence type="ECO:0000256" key="2">
    <source>
        <dbReference type="ARBA" id="ARBA00022723"/>
    </source>
</evidence>
<dbReference type="InterPro" id="IPR000841">
    <property type="entry name" value="Pept_M23A_Blytic"/>
</dbReference>
<gene>
    <name evidence="11" type="ORF">EJA03_09195</name>
</gene>
<dbReference type="CDD" id="cd12797">
    <property type="entry name" value="M23_peptidase"/>
    <property type="match status" value="1"/>
</dbReference>
<dbReference type="GO" id="GO:0006508">
    <property type="term" value="P:proteolysis"/>
    <property type="evidence" value="ECO:0007669"/>
    <property type="project" value="UniProtKB-KW"/>
</dbReference>
<keyword evidence="12" id="KW-1185">Reference proteome</keyword>
<keyword evidence="4 7" id="KW-0862">Zinc</keyword>
<evidence type="ECO:0000256" key="6">
    <source>
        <dbReference type="PIRSR" id="PIRSR600841-1"/>
    </source>
</evidence>
<comment type="cofactor">
    <cofactor evidence="7">
        <name>Zn(2+)</name>
        <dbReference type="ChEBI" id="CHEBI:29105"/>
    </cofactor>
    <text evidence="7">Binds 1 zinc ion per subunit.</text>
</comment>
<evidence type="ECO:0000256" key="5">
    <source>
        <dbReference type="ARBA" id="ARBA00023049"/>
    </source>
</evidence>
<feature type="binding site" evidence="7">
    <location>
        <position position="202"/>
    </location>
    <ligand>
        <name>Zn(2+)</name>
        <dbReference type="ChEBI" id="CHEBI:29105"/>
    </ligand>
</feature>
<dbReference type="OrthoDB" id="6188067at2"/>
<dbReference type="GO" id="GO:0004222">
    <property type="term" value="F:metalloendopeptidase activity"/>
    <property type="evidence" value="ECO:0007669"/>
    <property type="project" value="InterPro"/>
</dbReference>
<evidence type="ECO:0000256" key="3">
    <source>
        <dbReference type="ARBA" id="ARBA00022801"/>
    </source>
</evidence>
<dbReference type="EMBL" id="RSFA01000033">
    <property type="protein sequence ID" value="RSD31381.1"/>
    <property type="molecule type" value="Genomic_DNA"/>
</dbReference>
<evidence type="ECO:0000313" key="12">
    <source>
        <dbReference type="Proteomes" id="UP000269041"/>
    </source>
</evidence>
<name>A0A427U3U9_9VIBR</name>
<dbReference type="PRINTS" id="PR00933">
    <property type="entry name" value="BLYTICPTASE"/>
</dbReference>
<dbReference type="PANTHER" id="PTHR21666:SF288">
    <property type="entry name" value="CELL DIVISION PROTEIN YTFB"/>
    <property type="match status" value="1"/>
</dbReference>
<keyword evidence="8" id="KW-1015">Disulfide bond</keyword>
<feature type="disulfide bond" evidence="8">
    <location>
        <begin position="334"/>
        <end position="349"/>
    </location>
</feature>
<evidence type="ECO:0000256" key="4">
    <source>
        <dbReference type="ARBA" id="ARBA00022833"/>
    </source>
</evidence>
<keyword evidence="3" id="KW-0378">Hydrolase</keyword>
<evidence type="ECO:0000256" key="7">
    <source>
        <dbReference type="PIRSR" id="PIRSR600841-2"/>
    </source>
</evidence>
<keyword evidence="5" id="KW-0482">Metalloprotease</keyword>
<feature type="signal peptide" evidence="9">
    <location>
        <begin position="1"/>
        <end position="18"/>
    </location>
</feature>
<keyword evidence="9" id="KW-0732">Signal</keyword>
<keyword evidence="2 7" id="KW-0479">Metal-binding</keyword>
<feature type="disulfide bond" evidence="8">
    <location>
        <begin position="244"/>
        <end position="290"/>
    </location>
</feature>